<accession>A0A4S4BQY1</accession>
<dbReference type="AlphaFoldDB" id="A0A4S4BQY1"/>
<evidence type="ECO:0000313" key="1">
    <source>
        <dbReference type="EMBL" id="THF77375.1"/>
    </source>
</evidence>
<sequence>MKKFSKLLLLISFLLLIINVSSFGFIVYVEFFGAFYGDVLICGTSLLGACCAIYADDFKTNYYSKLFFFSHLTVPFLPFYYWSIAILI</sequence>
<evidence type="ECO:0000313" key="2">
    <source>
        <dbReference type="Proteomes" id="UP000310334"/>
    </source>
</evidence>
<gene>
    <name evidence="1" type="ORF">E6W99_18715</name>
</gene>
<protein>
    <submittedName>
        <fullName evidence="1">Uncharacterized protein</fullName>
    </submittedName>
</protein>
<proteinExistence type="predicted"/>
<name>A0A4S4BQY1_9BACI</name>
<comment type="caution">
    <text evidence="1">The sequence shown here is derived from an EMBL/GenBank/DDBJ whole genome shotgun (WGS) entry which is preliminary data.</text>
</comment>
<dbReference type="OrthoDB" id="2889168at2"/>
<reference evidence="1 2" key="1">
    <citation type="submission" date="2019-04" db="EMBL/GenBank/DDBJ databases">
        <title>Bacillus sediminilitoris sp. nov., isolated from a tidal flat sediment on the East China Sea.</title>
        <authorList>
            <person name="Wei Y."/>
            <person name="Mao H."/>
            <person name="Fang J."/>
        </authorList>
    </citation>
    <scope>NUCLEOTIDE SEQUENCE [LARGE SCALE GENOMIC DNA]</scope>
    <source>
        <strain evidence="1 2">DSL-17</strain>
    </source>
</reference>
<dbReference type="RefSeq" id="WP_136356648.1">
    <property type="nucleotide sequence ID" value="NZ_CP046266.1"/>
</dbReference>
<organism evidence="1 2">
    <name type="scientific">Metabacillus sediminilitoris</name>
    <dbReference type="NCBI Taxonomy" id="2567941"/>
    <lineage>
        <taxon>Bacteria</taxon>
        <taxon>Bacillati</taxon>
        <taxon>Bacillota</taxon>
        <taxon>Bacilli</taxon>
        <taxon>Bacillales</taxon>
        <taxon>Bacillaceae</taxon>
        <taxon>Metabacillus</taxon>
    </lineage>
</organism>
<keyword evidence="2" id="KW-1185">Reference proteome</keyword>
<dbReference type="Proteomes" id="UP000310334">
    <property type="component" value="Unassembled WGS sequence"/>
</dbReference>
<dbReference type="EMBL" id="SSNT01000015">
    <property type="protein sequence ID" value="THF77375.1"/>
    <property type="molecule type" value="Genomic_DNA"/>
</dbReference>